<evidence type="ECO:0000313" key="2">
    <source>
        <dbReference type="EMBL" id="GAB1581688.1"/>
    </source>
</evidence>
<keyword evidence="3" id="KW-1185">Reference proteome</keyword>
<comment type="caution">
    <text evidence="2">The sequence shown here is derived from an EMBL/GenBank/DDBJ whole genome shotgun (WGS) entry which is preliminary data.</text>
</comment>
<evidence type="ECO:0000259" key="1">
    <source>
        <dbReference type="Pfam" id="PF10276"/>
    </source>
</evidence>
<dbReference type="InterPro" id="IPR019401">
    <property type="entry name" value="Znf_CHCC"/>
</dbReference>
<sequence>MVFLAGSSVGSKWLERSFPRAALQTLERNMSDHVIPHFHNDTGHHAIEIGVKEFMCVGANPPFDHPHVYLDMGDEAEMVCPYCSTLYRYNPSLHATETKPAGCLYVEADNKAA</sequence>
<proteinExistence type="predicted"/>
<accession>A0ABQ0GYF0</accession>
<gene>
    <name evidence="2" type="ORF">PPNSA23_16310</name>
</gene>
<dbReference type="Pfam" id="PF10276">
    <property type="entry name" value="zf-CHCC"/>
    <property type="match status" value="1"/>
</dbReference>
<reference evidence="2 3" key="1">
    <citation type="submission" date="2024-10" db="EMBL/GenBank/DDBJ databases">
        <title>Isolation, draft genome sequencing and identification of Phyllobacterium sp. NSA23, isolated from leaf soil.</title>
        <authorList>
            <person name="Akita H."/>
        </authorList>
    </citation>
    <scope>NUCLEOTIDE SEQUENCE [LARGE SCALE GENOMIC DNA]</scope>
    <source>
        <strain evidence="2 3">NSA23</strain>
    </source>
</reference>
<protein>
    <recommendedName>
        <fullName evidence="1">Zinc finger CHCC-type domain-containing protein</fullName>
    </recommendedName>
</protein>
<dbReference type="Proteomes" id="UP001628091">
    <property type="component" value="Unassembled WGS sequence"/>
</dbReference>
<organism evidence="2 3">
    <name type="scientific">Phyllobacterium phragmitis</name>
    <dbReference type="NCBI Taxonomy" id="2670329"/>
    <lineage>
        <taxon>Bacteria</taxon>
        <taxon>Pseudomonadati</taxon>
        <taxon>Pseudomonadota</taxon>
        <taxon>Alphaproteobacteria</taxon>
        <taxon>Hyphomicrobiales</taxon>
        <taxon>Phyllobacteriaceae</taxon>
        <taxon>Phyllobacterium</taxon>
    </lineage>
</organism>
<dbReference type="EMBL" id="BAAFZP010000001">
    <property type="protein sequence ID" value="GAB1581688.1"/>
    <property type="molecule type" value="Genomic_DNA"/>
</dbReference>
<feature type="domain" description="Zinc finger CHCC-type" evidence="1">
    <location>
        <begin position="52"/>
        <end position="87"/>
    </location>
</feature>
<evidence type="ECO:0000313" key="3">
    <source>
        <dbReference type="Proteomes" id="UP001628091"/>
    </source>
</evidence>
<dbReference type="Gene3D" id="2.60.260.40">
    <property type="entry name" value="q5lls5 like domains"/>
    <property type="match status" value="1"/>
</dbReference>
<name>A0ABQ0GYF0_9HYPH</name>